<dbReference type="KEGG" id="nev:NTE_02379"/>
<proteinExistence type="inferred from homology"/>
<dbReference type="OrthoDB" id="39992at2157"/>
<accession>A0A075MS90</accession>
<dbReference type="GO" id="GO:0006450">
    <property type="term" value="P:regulation of translational fidelity"/>
    <property type="evidence" value="ECO:0007669"/>
    <property type="project" value="TreeGrafter"/>
</dbReference>
<dbReference type="InterPro" id="IPR017945">
    <property type="entry name" value="DHBP_synth_RibB-like_a/b_dom"/>
</dbReference>
<comment type="subcellular location">
    <subcellularLocation>
        <location evidence="1">Cytoplasm</location>
    </subcellularLocation>
</comment>
<dbReference type="Proteomes" id="UP000028194">
    <property type="component" value="Chromosome"/>
</dbReference>
<evidence type="ECO:0000256" key="7">
    <source>
        <dbReference type="ARBA" id="ARBA00022695"/>
    </source>
</evidence>
<organism evidence="13 14">
    <name type="scientific">Candidatus Nitrososphaera evergladensis SR1</name>
    <dbReference type="NCBI Taxonomy" id="1459636"/>
    <lineage>
        <taxon>Archaea</taxon>
        <taxon>Nitrososphaerota</taxon>
        <taxon>Nitrososphaeria</taxon>
        <taxon>Nitrososphaerales</taxon>
        <taxon>Nitrososphaeraceae</taxon>
        <taxon>Nitrososphaera</taxon>
    </lineage>
</organism>
<keyword evidence="14" id="KW-1185">Reference proteome</keyword>
<keyword evidence="7" id="KW-0548">Nucleotidyltransferase</keyword>
<keyword evidence="8" id="KW-0547">Nucleotide-binding</keyword>
<reference evidence="13 14" key="1">
    <citation type="journal article" date="2014" name="PLoS ONE">
        <title>Genome Sequence of Candidatus Nitrososphaera evergladensis from Group I.1b Enriched from Everglades Soil Reveals Novel Genomic Features of the Ammonia-Oxidizing Archaea.</title>
        <authorList>
            <person name="Zhalnina K.V."/>
            <person name="Dias R."/>
            <person name="Leonard M.T."/>
            <person name="Dorr de Quadros P."/>
            <person name="Camargo F.A."/>
            <person name="Drew J.C."/>
            <person name="Farmerie W.G."/>
            <person name="Daroub S.H."/>
            <person name="Triplett E.W."/>
        </authorList>
    </citation>
    <scope>NUCLEOTIDE SEQUENCE [LARGE SCALE GENOMIC DNA]</scope>
    <source>
        <strain evidence="13 14">SR1</strain>
    </source>
</reference>
<evidence type="ECO:0000256" key="3">
    <source>
        <dbReference type="ARBA" id="ARBA00012584"/>
    </source>
</evidence>
<keyword evidence="4" id="KW-0963">Cytoplasm</keyword>
<evidence type="ECO:0000256" key="11">
    <source>
        <dbReference type="ARBA" id="ARBA00048366"/>
    </source>
</evidence>
<dbReference type="GO" id="GO:0003725">
    <property type="term" value="F:double-stranded RNA binding"/>
    <property type="evidence" value="ECO:0007669"/>
    <property type="project" value="InterPro"/>
</dbReference>
<dbReference type="NCBIfam" id="TIGR00057">
    <property type="entry name" value="L-threonylcarbamoyladenylate synthase"/>
    <property type="match status" value="1"/>
</dbReference>
<evidence type="ECO:0000256" key="4">
    <source>
        <dbReference type="ARBA" id="ARBA00022490"/>
    </source>
</evidence>
<feature type="domain" description="YrdC-like" evidence="12">
    <location>
        <begin position="8"/>
        <end position="189"/>
    </location>
</feature>
<dbReference type="GeneID" id="41598094"/>
<gene>
    <name evidence="13" type="ORF">NTE_02379</name>
</gene>
<evidence type="ECO:0000256" key="5">
    <source>
        <dbReference type="ARBA" id="ARBA00022679"/>
    </source>
</evidence>
<evidence type="ECO:0000313" key="14">
    <source>
        <dbReference type="Proteomes" id="UP000028194"/>
    </source>
</evidence>
<evidence type="ECO:0000256" key="10">
    <source>
        <dbReference type="ARBA" id="ARBA00029774"/>
    </source>
</evidence>
<dbReference type="PANTHER" id="PTHR17490">
    <property type="entry name" value="SUA5"/>
    <property type="match status" value="1"/>
</dbReference>
<comment type="similarity">
    <text evidence="2">Belongs to the SUA5 family.</text>
</comment>
<dbReference type="HOGENOM" id="CLU_031397_3_1_2"/>
<dbReference type="InterPro" id="IPR006070">
    <property type="entry name" value="Sua5-like_dom"/>
</dbReference>
<dbReference type="GO" id="GO:0000049">
    <property type="term" value="F:tRNA binding"/>
    <property type="evidence" value="ECO:0007669"/>
    <property type="project" value="TreeGrafter"/>
</dbReference>
<dbReference type="InterPro" id="IPR050156">
    <property type="entry name" value="TC-AMP_synthase_SUA5"/>
</dbReference>
<evidence type="ECO:0000259" key="12">
    <source>
        <dbReference type="PROSITE" id="PS51163"/>
    </source>
</evidence>
<dbReference type="eggNOG" id="arCOG01952">
    <property type="taxonomic scope" value="Archaea"/>
</dbReference>
<name>A0A075MS90_9ARCH</name>
<dbReference type="RefSeq" id="WP_148701008.1">
    <property type="nucleotide sequence ID" value="NZ_CP007174.1"/>
</dbReference>
<dbReference type="GO" id="GO:0005737">
    <property type="term" value="C:cytoplasm"/>
    <property type="evidence" value="ECO:0007669"/>
    <property type="project" value="UniProtKB-SubCell"/>
</dbReference>
<dbReference type="SUPFAM" id="SSF55821">
    <property type="entry name" value="YrdC/RibB"/>
    <property type="match status" value="1"/>
</dbReference>
<evidence type="ECO:0000256" key="1">
    <source>
        <dbReference type="ARBA" id="ARBA00004496"/>
    </source>
</evidence>
<sequence length="202" mass="21339">MTEILDCPEGVVRCASIVKEGGVVVFPTDTVYGIGCDPYSDSSVARIFEIKGRQEDKPLPVLAASMKDAEKIVKLGKAGRALAKKFWPGALTIVAPLADPKISDRVLAGRQSLAVRVPANKCLLNLLSICKYIVGTSANPSGRPSPRSAQEVAIEGYDALLVDKAALIGLESTIVDVTGIPRIIRQGAISAGEIEKVLGENE</sequence>
<keyword evidence="5" id="KW-0808">Transferase</keyword>
<dbReference type="PROSITE" id="PS51163">
    <property type="entry name" value="YRDC"/>
    <property type="match status" value="1"/>
</dbReference>
<dbReference type="EC" id="2.7.7.87" evidence="3"/>
<comment type="catalytic activity">
    <reaction evidence="11">
        <text>L-threonine + hydrogencarbonate + ATP = L-threonylcarbamoyladenylate + diphosphate + H2O</text>
        <dbReference type="Rhea" id="RHEA:36407"/>
        <dbReference type="ChEBI" id="CHEBI:15377"/>
        <dbReference type="ChEBI" id="CHEBI:17544"/>
        <dbReference type="ChEBI" id="CHEBI:30616"/>
        <dbReference type="ChEBI" id="CHEBI:33019"/>
        <dbReference type="ChEBI" id="CHEBI:57926"/>
        <dbReference type="ChEBI" id="CHEBI:73682"/>
        <dbReference type="EC" id="2.7.7.87"/>
    </reaction>
</comment>
<evidence type="ECO:0000256" key="8">
    <source>
        <dbReference type="ARBA" id="ARBA00022741"/>
    </source>
</evidence>
<dbReference type="EMBL" id="CP007174">
    <property type="protein sequence ID" value="AIF84431.1"/>
    <property type="molecule type" value="Genomic_DNA"/>
</dbReference>
<evidence type="ECO:0000256" key="6">
    <source>
        <dbReference type="ARBA" id="ARBA00022694"/>
    </source>
</evidence>
<dbReference type="AlphaFoldDB" id="A0A075MS90"/>
<keyword evidence="9" id="KW-0067">ATP-binding</keyword>
<dbReference type="GO" id="GO:0005524">
    <property type="term" value="F:ATP binding"/>
    <property type="evidence" value="ECO:0007669"/>
    <property type="project" value="UniProtKB-KW"/>
</dbReference>
<dbReference type="PANTHER" id="PTHR17490:SF16">
    <property type="entry name" value="THREONYLCARBAMOYL-AMP SYNTHASE"/>
    <property type="match status" value="1"/>
</dbReference>
<dbReference type="Gene3D" id="3.90.870.10">
    <property type="entry name" value="DHBP synthase"/>
    <property type="match status" value="1"/>
</dbReference>
<keyword evidence="6" id="KW-0819">tRNA processing</keyword>
<dbReference type="GO" id="GO:0061710">
    <property type="term" value="F:L-threonylcarbamoyladenylate synthase"/>
    <property type="evidence" value="ECO:0007669"/>
    <property type="project" value="UniProtKB-EC"/>
</dbReference>
<protein>
    <recommendedName>
        <fullName evidence="10">L-threonylcarbamoyladenylate synthase</fullName>
        <ecNumber evidence="3">2.7.7.87</ecNumber>
    </recommendedName>
    <alternativeName>
        <fullName evidence="10">L-threonylcarbamoyladenylate synthase</fullName>
    </alternativeName>
</protein>
<dbReference type="GO" id="GO:0008033">
    <property type="term" value="P:tRNA processing"/>
    <property type="evidence" value="ECO:0007669"/>
    <property type="project" value="UniProtKB-KW"/>
</dbReference>
<evidence type="ECO:0000256" key="9">
    <source>
        <dbReference type="ARBA" id="ARBA00022840"/>
    </source>
</evidence>
<evidence type="ECO:0000313" key="13">
    <source>
        <dbReference type="EMBL" id="AIF84431.1"/>
    </source>
</evidence>
<evidence type="ECO:0000256" key="2">
    <source>
        <dbReference type="ARBA" id="ARBA00007663"/>
    </source>
</evidence>
<dbReference type="STRING" id="1459636.NTE_02379"/>
<dbReference type="Pfam" id="PF01300">
    <property type="entry name" value="Sua5_yciO_yrdC"/>
    <property type="match status" value="1"/>
</dbReference>